<keyword evidence="2" id="KW-0732">Signal</keyword>
<feature type="signal peptide" evidence="2">
    <location>
        <begin position="1"/>
        <end position="27"/>
    </location>
</feature>
<gene>
    <name evidence="4" type="ORF">PCOR1329_LOCUS5444</name>
</gene>
<evidence type="ECO:0000256" key="2">
    <source>
        <dbReference type="SAM" id="SignalP"/>
    </source>
</evidence>
<feature type="compositionally biased region" description="Basic and acidic residues" evidence="1">
    <location>
        <begin position="89"/>
        <end position="99"/>
    </location>
</feature>
<proteinExistence type="predicted"/>
<protein>
    <recommendedName>
        <fullName evidence="3">Ubiquitin-like domain-containing protein</fullName>
    </recommendedName>
</protein>
<feature type="chain" id="PRO_5046020277" description="Ubiquitin-like domain-containing protein" evidence="2">
    <location>
        <begin position="28"/>
        <end position="866"/>
    </location>
</feature>
<accession>A0ABN9PU45</accession>
<dbReference type="SUPFAM" id="SSF54236">
    <property type="entry name" value="Ubiquitin-like"/>
    <property type="match status" value="2"/>
</dbReference>
<keyword evidence="5" id="KW-1185">Reference proteome</keyword>
<feature type="region of interest" description="Disordered" evidence="1">
    <location>
        <begin position="576"/>
        <end position="599"/>
    </location>
</feature>
<organism evidence="4 5">
    <name type="scientific">Prorocentrum cordatum</name>
    <dbReference type="NCBI Taxonomy" id="2364126"/>
    <lineage>
        <taxon>Eukaryota</taxon>
        <taxon>Sar</taxon>
        <taxon>Alveolata</taxon>
        <taxon>Dinophyceae</taxon>
        <taxon>Prorocentrales</taxon>
        <taxon>Prorocentraceae</taxon>
        <taxon>Prorocentrum</taxon>
    </lineage>
</organism>
<dbReference type="Gene3D" id="3.10.20.90">
    <property type="entry name" value="Phosphatidylinositol 3-kinase Catalytic Subunit, Chain A, domain 1"/>
    <property type="match status" value="2"/>
</dbReference>
<dbReference type="PROSITE" id="PS50053">
    <property type="entry name" value="UBIQUITIN_2"/>
    <property type="match status" value="1"/>
</dbReference>
<evidence type="ECO:0000256" key="1">
    <source>
        <dbReference type="SAM" id="MobiDB-lite"/>
    </source>
</evidence>
<dbReference type="CDD" id="cd01763">
    <property type="entry name" value="Ubl_SUMO_like"/>
    <property type="match status" value="1"/>
</dbReference>
<sequence length="866" mass="95916">MSFSVRSGSALYLTAIVASDWLLRASAEEWDSHGEECLVELQENGRLDDKRELELLYKKREASMTAMLELTGKKQCQFCHLCGPDEKRKRQKERWEQKRRQWRQFRKAERKERQTRRPFFAPGPDNFGLRRAAAPQARGMRKVDCQQAHPESFSAASEGGKRHEKQRRGSARAPGVESDEVNVPFLLNDPWRHGTASTLRPPSSWVSRRMAPVSLRVALAVSGEELCRIDTESCCSIGEVKAHAARASGVPRGEQRLLLGGRELRDAWLLEDVLPTNLPSTVELSLVRGQSSKVNVRDFSCMGGVSGSRWDFHHERHCFIPTNLDNVFGDMGGSRDKSLYVTLQQGATHAATFSLCSFNFPLRELFDTFAEQTGTPISELCFSFQGRRLNRQDTPHLCGMKACEPDSAHVIQVTRADGWRRRQRLLSILNKMGAAVQLTPVPVMTAAHPASRVSADTVLRALQFLPLEDLVSTTLASTFWFHATQRLSLLLQLRHGDVAFTTAPPEEYTAWLTGVFGHSQWLAAAEGLPAEFEREWLSLHSSKVKFMADCKLACAQHPDADAGRACSHARTLLQLKAEPTTEPDERPSPCGDGPFSTEAVGPEQRAVAVEIFRRYFSPDMYFVFPLMVGGEAALGLDFRSTRTTLFFAPGRRRRRRTHPRAHAVAGACSWRFHWPAPVEPEAGAALSLEEPLPLLEVLFSAARGAGPGARRLPGAGAGGECPEGGREDALRGDRLRAAEGPAFLEEAGLRQGGLQAGQRCRQGDRCPRGGLGGRTDAVGPPGRCAVCLLRGQLPALQRHGSVREAPVAPREAMFTPHMCVLRGVCSTAQMPATLRSAQQGVGHDLAHRSAWPVRDKHQERKKKHRH</sequence>
<dbReference type="Pfam" id="PF00240">
    <property type="entry name" value="ubiquitin"/>
    <property type="match status" value="1"/>
</dbReference>
<evidence type="ECO:0000313" key="4">
    <source>
        <dbReference type="EMBL" id="CAK0795938.1"/>
    </source>
</evidence>
<reference evidence="4" key="1">
    <citation type="submission" date="2023-10" db="EMBL/GenBank/DDBJ databases">
        <authorList>
            <person name="Chen Y."/>
            <person name="Shah S."/>
            <person name="Dougan E. K."/>
            <person name="Thang M."/>
            <person name="Chan C."/>
        </authorList>
    </citation>
    <scope>NUCLEOTIDE SEQUENCE [LARGE SCALE GENOMIC DNA]</scope>
</reference>
<feature type="region of interest" description="Disordered" evidence="1">
    <location>
        <begin position="838"/>
        <end position="866"/>
    </location>
</feature>
<dbReference type="CDD" id="cd17039">
    <property type="entry name" value="Ubl_ubiquitin_like"/>
    <property type="match status" value="1"/>
</dbReference>
<dbReference type="EMBL" id="CAUYUJ010001436">
    <property type="protein sequence ID" value="CAK0795938.1"/>
    <property type="molecule type" value="Genomic_DNA"/>
</dbReference>
<evidence type="ECO:0000313" key="5">
    <source>
        <dbReference type="Proteomes" id="UP001189429"/>
    </source>
</evidence>
<dbReference type="InterPro" id="IPR029071">
    <property type="entry name" value="Ubiquitin-like_domsf"/>
</dbReference>
<comment type="caution">
    <text evidence="4">The sequence shown here is derived from an EMBL/GenBank/DDBJ whole genome shotgun (WGS) entry which is preliminary data.</text>
</comment>
<evidence type="ECO:0000259" key="3">
    <source>
        <dbReference type="PROSITE" id="PS50053"/>
    </source>
</evidence>
<dbReference type="InterPro" id="IPR000626">
    <property type="entry name" value="Ubiquitin-like_dom"/>
</dbReference>
<feature type="region of interest" description="Disordered" evidence="1">
    <location>
        <begin position="89"/>
        <end position="177"/>
    </location>
</feature>
<name>A0ABN9PU45_9DINO</name>
<feature type="domain" description="Ubiquitin-like" evidence="3">
    <location>
        <begin position="215"/>
        <end position="272"/>
    </location>
</feature>
<dbReference type="Proteomes" id="UP001189429">
    <property type="component" value="Unassembled WGS sequence"/>
</dbReference>